<proteinExistence type="inferred from homology"/>
<dbReference type="Proteomes" id="UP000078390">
    <property type="component" value="Unassembled WGS sequence"/>
</dbReference>
<dbReference type="STRING" id="999894.TDIS_2044"/>
<dbReference type="EC" id="4.2.1.46" evidence="4 7"/>
<evidence type="ECO:0000256" key="4">
    <source>
        <dbReference type="ARBA" id="ARBA00011990"/>
    </source>
</evidence>
<evidence type="ECO:0000259" key="8">
    <source>
        <dbReference type="Pfam" id="PF16363"/>
    </source>
</evidence>
<comment type="catalytic activity">
    <reaction evidence="1 7">
        <text>dTDP-alpha-D-glucose = dTDP-4-dehydro-6-deoxy-alpha-D-glucose + H2O</text>
        <dbReference type="Rhea" id="RHEA:17221"/>
        <dbReference type="ChEBI" id="CHEBI:15377"/>
        <dbReference type="ChEBI" id="CHEBI:57477"/>
        <dbReference type="ChEBI" id="CHEBI:57649"/>
        <dbReference type="EC" id="4.2.1.46"/>
    </reaction>
</comment>
<evidence type="ECO:0000256" key="7">
    <source>
        <dbReference type="RuleBase" id="RU004473"/>
    </source>
</evidence>
<dbReference type="NCBIfam" id="TIGR01181">
    <property type="entry name" value="dTDP_gluc_dehyt"/>
    <property type="match status" value="1"/>
</dbReference>
<gene>
    <name evidence="9" type="ORF">TDIS_2044</name>
</gene>
<organism evidence="9 10">
    <name type="scientific">Thermosulfurimonas dismutans</name>
    <dbReference type="NCBI Taxonomy" id="999894"/>
    <lineage>
        <taxon>Bacteria</taxon>
        <taxon>Pseudomonadati</taxon>
        <taxon>Thermodesulfobacteriota</taxon>
        <taxon>Thermodesulfobacteria</taxon>
        <taxon>Thermodesulfobacteriales</taxon>
        <taxon>Thermodesulfobacteriaceae</taxon>
        <taxon>Thermosulfurimonas</taxon>
    </lineage>
</organism>
<dbReference type="GO" id="GO:0009225">
    <property type="term" value="P:nucleotide-sugar metabolic process"/>
    <property type="evidence" value="ECO:0007669"/>
    <property type="project" value="InterPro"/>
</dbReference>
<accession>A0A179D1C8</accession>
<dbReference type="Pfam" id="PF16363">
    <property type="entry name" value="GDP_Man_Dehyd"/>
    <property type="match status" value="1"/>
</dbReference>
<keyword evidence="6 7" id="KW-0456">Lyase</keyword>
<comment type="similarity">
    <text evidence="3 7">Belongs to the NAD(P)-dependent epimerase/dehydratase family. dTDP-glucose dehydratase subfamily.</text>
</comment>
<evidence type="ECO:0000256" key="1">
    <source>
        <dbReference type="ARBA" id="ARBA00001539"/>
    </source>
</evidence>
<dbReference type="InterPro" id="IPR036291">
    <property type="entry name" value="NAD(P)-bd_dom_sf"/>
</dbReference>
<protein>
    <recommendedName>
        <fullName evidence="4 7">dTDP-glucose 4,6-dehydratase</fullName>
        <ecNumber evidence="4 7">4.2.1.46</ecNumber>
    </recommendedName>
</protein>
<dbReference type="InterPro" id="IPR005888">
    <property type="entry name" value="dTDP_Gluc_deHydtase"/>
</dbReference>
<evidence type="ECO:0000256" key="3">
    <source>
        <dbReference type="ARBA" id="ARBA00008178"/>
    </source>
</evidence>
<dbReference type="EMBL" id="LWLG01000022">
    <property type="protein sequence ID" value="OAQ19864.1"/>
    <property type="molecule type" value="Genomic_DNA"/>
</dbReference>
<dbReference type="CDD" id="cd05246">
    <property type="entry name" value="dTDP_GD_SDR_e"/>
    <property type="match status" value="1"/>
</dbReference>
<dbReference type="SUPFAM" id="SSF51735">
    <property type="entry name" value="NAD(P)-binding Rossmann-fold domains"/>
    <property type="match status" value="1"/>
</dbReference>
<dbReference type="InterPro" id="IPR016040">
    <property type="entry name" value="NAD(P)-bd_dom"/>
</dbReference>
<dbReference type="RefSeq" id="WP_068671774.1">
    <property type="nucleotide sequence ID" value="NZ_LWLG01000022.1"/>
</dbReference>
<feature type="domain" description="NAD(P)-binding" evidence="8">
    <location>
        <begin position="4"/>
        <end position="304"/>
    </location>
</feature>
<name>A0A179D1C8_9BACT</name>
<sequence>MRILVTGGAGFIGSDLVRSLTRDGCGISVVDKLNYAGDLRRLEEARDRINFYQLDITDEKGLREVFEKEKPEVVVHYAAETHVDRSILDPDVFVKANVIGTLNLLKLSLKHGVRKFVHISTDEVYGELPLDSESKFTEDSPLQPNSPYSASKTSAEMLVRSFVETYDLPAVIVRASNAYGPWQYPEKLIPLSIARLLSDEKISVYGTGQNVRTWLFVEDFTEAVLKIIEKGEKGEIYNVGSAEEKKNIEVVRKLLELLDKSEDFIEFVPDRPGHDLRYAVDTTKIERELGWRAKVDFEEGMRRTVEWYLDNRDWLFEKKKEVETFVNQLRKEFERWASR</sequence>
<keyword evidence="10" id="KW-1185">Reference proteome</keyword>
<evidence type="ECO:0000313" key="10">
    <source>
        <dbReference type="Proteomes" id="UP000078390"/>
    </source>
</evidence>
<comment type="caution">
    <text evidence="9">The sequence shown here is derived from an EMBL/GenBank/DDBJ whole genome shotgun (WGS) entry which is preliminary data.</text>
</comment>
<reference evidence="9 10" key="1">
    <citation type="submission" date="2016-04" db="EMBL/GenBank/DDBJ databases">
        <title>Genome analysis of Thermosulfurimonas dismutans, the first thermophilic sulfur-disproportionating bacterium of the phylum Thermodesulfobacteria.</title>
        <authorList>
            <person name="Mardanov A.V."/>
            <person name="Beletsky A.V."/>
            <person name="Kadnikov V.V."/>
            <person name="Slobodkin A.I."/>
            <person name="Ravin N.V."/>
        </authorList>
    </citation>
    <scope>NUCLEOTIDE SEQUENCE [LARGE SCALE GENOMIC DNA]</scope>
    <source>
        <strain evidence="9 10">S95</strain>
    </source>
</reference>
<evidence type="ECO:0000256" key="2">
    <source>
        <dbReference type="ARBA" id="ARBA00001911"/>
    </source>
</evidence>
<evidence type="ECO:0000256" key="6">
    <source>
        <dbReference type="ARBA" id="ARBA00023239"/>
    </source>
</evidence>
<dbReference type="Gene3D" id="3.90.25.10">
    <property type="entry name" value="UDP-galactose 4-epimerase, domain 1"/>
    <property type="match status" value="1"/>
</dbReference>
<dbReference type="PANTHER" id="PTHR43000">
    <property type="entry name" value="DTDP-D-GLUCOSE 4,6-DEHYDRATASE-RELATED"/>
    <property type="match status" value="1"/>
</dbReference>
<keyword evidence="5" id="KW-0520">NAD</keyword>
<dbReference type="GO" id="GO:0008460">
    <property type="term" value="F:dTDP-glucose 4,6-dehydratase activity"/>
    <property type="evidence" value="ECO:0007669"/>
    <property type="project" value="UniProtKB-EC"/>
</dbReference>
<dbReference type="OrthoDB" id="9811743at2"/>
<evidence type="ECO:0000256" key="5">
    <source>
        <dbReference type="ARBA" id="ARBA00023027"/>
    </source>
</evidence>
<comment type="cofactor">
    <cofactor evidence="2 7">
        <name>NAD(+)</name>
        <dbReference type="ChEBI" id="CHEBI:57540"/>
    </cofactor>
</comment>
<dbReference type="AlphaFoldDB" id="A0A179D1C8"/>
<dbReference type="Gene3D" id="3.40.50.720">
    <property type="entry name" value="NAD(P)-binding Rossmann-like Domain"/>
    <property type="match status" value="1"/>
</dbReference>
<evidence type="ECO:0000313" key="9">
    <source>
        <dbReference type="EMBL" id="OAQ19864.1"/>
    </source>
</evidence>
<dbReference type="PATRIC" id="fig|999894.6.peg.2042"/>